<feature type="coiled-coil region" evidence="1">
    <location>
        <begin position="19"/>
        <end position="46"/>
    </location>
</feature>
<name>A0A6H1ZEA5_9ZZZZ</name>
<protein>
    <submittedName>
        <fullName evidence="2">Uncharacterized protein</fullName>
    </submittedName>
</protein>
<evidence type="ECO:0000256" key="1">
    <source>
        <dbReference type="SAM" id="Coils"/>
    </source>
</evidence>
<dbReference type="EMBL" id="MT143999">
    <property type="protein sequence ID" value="QJA45884.1"/>
    <property type="molecule type" value="Genomic_DNA"/>
</dbReference>
<reference evidence="2" key="1">
    <citation type="submission" date="2020-03" db="EMBL/GenBank/DDBJ databases">
        <title>The deep terrestrial virosphere.</title>
        <authorList>
            <person name="Holmfeldt K."/>
            <person name="Nilsson E."/>
            <person name="Simone D."/>
            <person name="Lopez-Fernandez M."/>
            <person name="Wu X."/>
            <person name="de Brujin I."/>
            <person name="Lundin D."/>
            <person name="Andersson A."/>
            <person name="Bertilsson S."/>
            <person name="Dopson M."/>
        </authorList>
    </citation>
    <scope>NUCLEOTIDE SEQUENCE</scope>
    <source>
        <strain evidence="2">TM448A00287</strain>
        <strain evidence="3">TM448B00362</strain>
    </source>
</reference>
<gene>
    <name evidence="2" type="ORF">TM448A00287_0006</name>
    <name evidence="3" type="ORF">TM448B00362_0006</name>
</gene>
<organism evidence="2">
    <name type="scientific">viral metagenome</name>
    <dbReference type="NCBI Taxonomy" id="1070528"/>
    <lineage>
        <taxon>unclassified sequences</taxon>
        <taxon>metagenomes</taxon>
        <taxon>organismal metagenomes</taxon>
    </lineage>
</organism>
<sequence length="73" mass="8295">MLKLFIVLIPALAALFTYLLGNSRKIEQLRNQIRGKEDELKIALAKNDSLVVSVISLELSRMRSELGHFKGKR</sequence>
<dbReference type="EMBL" id="MT144616">
    <property type="protein sequence ID" value="QJH95260.1"/>
    <property type="molecule type" value="Genomic_DNA"/>
</dbReference>
<keyword evidence="1" id="KW-0175">Coiled coil</keyword>
<evidence type="ECO:0000313" key="2">
    <source>
        <dbReference type="EMBL" id="QJA45884.1"/>
    </source>
</evidence>
<proteinExistence type="predicted"/>
<evidence type="ECO:0000313" key="3">
    <source>
        <dbReference type="EMBL" id="QJH95260.1"/>
    </source>
</evidence>
<accession>A0A6H1ZEA5</accession>
<dbReference type="AlphaFoldDB" id="A0A6H1ZEA5"/>